<dbReference type="PRINTS" id="PR02032">
    <property type="entry name" value="DEXMETHSNEIP"/>
</dbReference>
<dbReference type="OrthoDB" id="9937503at2759"/>
<dbReference type="Proteomes" id="UP000316079">
    <property type="component" value="Unassembled WGS sequence"/>
</dbReference>
<proteinExistence type="predicted"/>
<protein>
    <submittedName>
        <fullName evidence="2">Uncharacterized protein</fullName>
    </submittedName>
</protein>
<gene>
    <name evidence="2" type="ORF">DNTS_009027</name>
</gene>
<feature type="region of interest" description="Disordered" evidence="1">
    <location>
        <begin position="253"/>
        <end position="288"/>
    </location>
</feature>
<evidence type="ECO:0000256" key="1">
    <source>
        <dbReference type="SAM" id="MobiDB-lite"/>
    </source>
</evidence>
<comment type="caution">
    <text evidence="2">The sequence shown here is derived from an EMBL/GenBank/DDBJ whole genome shotgun (WGS) entry which is preliminary data.</text>
</comment>
<dbReference type="STRING" id="623744.A0A553QAD9"/>
<keyword evidence="3" id="KW-1185">Reference proteome</keyword>
<dbReference type="AlphaFoldDB" id="A0A553QAD9"/>
<organism evidence="2 3">
    <name type="scientific">Danionella cerebrum</name>
    <dbReference type="NCBI Taxonomy" id="2873325"/>
    <lineage>
        <taxon>Eukaryota</taxon>
        <taxon>Metazoa</taxon>
        <taxon>Chordata</taxon>
        <taxon>Craniata</taxon>
        <taxon>Vertebrata</taxon>
        <taxon>Euteleostomi</taxon>
        <taxon>Actinopterygii</taxon>
        <taxon>Neopterygii</taxon>
        <taxon>Teleostei</taxon>
        <taxon>Ostariophysi</taxon>
        <taxon>Cypriniformes</taxon>
        <taxon>Danionidae</taxon>
        <taxon>Danioninae</taxon>
        <taxon>Danionella</taxon>
    </lineage>
</organism>
<evidence type="ECO:0000313" key="3">
    <source>
        <dbReference type="Proteomes" id="UP000316079"/>
    </source>
</evidence>
<evidence type="ECO:0000313" key="2">
    <source>
        <dbReference type="EMBL" id="TRY86908.1"/>
    </source>
</evidence>
<sequence>MSLIRVISQSWSPPPACVSITPFIGALISSSSSWMEDWVLKECRQGGSLGGNRVSESTLRVSASLSERREMVGCGAGVRLGARAGPEAERAQVNFSSPMCHHALNLNVVGSHYCVTVTLIHATLEDYRHNTVLSLTNEIKHIIRLDEILWPASFGECKRLVMKKPSTAASLQSPLKKTEYTLAIHASPPPLRPRSCSWVFSEFSSSHADDSSPRNALKFLRVFFCQTLRTSEIGWKITNLSCSLGDFEGLRGETQKETTEEAETGKGEMTSDRSDTNQKRDASLKGSVTDDISQGVDQRWIVDDQEHLFSLSGSRHAWLGPHLLLADQREHIEGQEEAVQQVVSQHIIQKLTVDDEDVIQIVKMVKVLGNQITELSSVFMSNLDDMAADEPDQIGEVRHSCFIPNIVKHVLVVHWREWGKIIRVLEAWETEREVVSVEDKLREKRAANSGAPFNEDMDQALVDLGVLSDPASVPYDTDNDLDFDEGWQALDVSLNRLTFGLLVERAVEHNDSILFFLKEQAQQKPLQKVLFDVQCPLNQMCIHVVRVHFHSLMHGAADISQEGLYLRTATVDSPRTYGIVGTTVPIRGVKQSIPPAIKAGTSRLPPLLHISRGKDYSEARTEIHHSTPEVRQAIRKVDIRESLLLTCGVVMMTAPSMPALLRYCTMDKCSSDVPGDRRLKKNRHEEVKPIQSKRYCKQTYLRNICHGVRHEAVKEPTVLFRTSPDNSIIWTAQQEADGHDSEVIFNILYTESEAFSKKENFFETIDSFTPQKAGLEIISRELAKGYHSLPDDSAIVAAWLDLGAKQFPLQLFLTLASFSVPARNRRRLSSALLVPFTSTKNHIKSTHDLHKTTSKGPLTPPSLGTACIEFQTTPNLSSEHFGEEEHTHFPSQNYYVYTAVTFLIASLRLHIWLQN</sequence>
<dbReference type="EMBL" id="SRMA01026172">
    <property type="protein sequence ID" value="TRY86908.1"/>
    <property type="molecule type" value="Genomic_DNA"/>
</dbReference>
<name>A0A553QAD9_9TELE</name>
<dbReference type="Pfam" id="PF15198">
    <property type="entry name" value="Dexa_ind"/>
    <property type="match status" value="1"/>
</dbReference>
<feature type="compositionally biased region" description="Basic and acidic residues" evidence="1">
    <location>
        <begin position="253"/>
        <end position="283"/>
    </location>
</feature>
<accession>A0A553QAD9</accession>
<dbReference type="InterPro" id="IPR023259">
    <property type="entry name" value="Dexamethasone-induced"/>
</dbReference>
<reference evidence="2 3" key="1">
    <citation type="journal article" date="2019" name="Sci. Data">
        <title>Hybrid genome assembly and annotation of Danionella translucida.</title>
        <authorList>
            <person name="Kadobianskyi M."/>
            <person name="Schulze L."/>
            <person name="Schuelke M."/>
            <person name="Judkewitz B."/>
        </authorList>
    </citation>
    <scope>NUCLEOTIDE SEQUENCE [LARGE SCALE GENOMIC DNA]</scope>
    <source>
        <strain evidence="2 3">Bolton</strain>
    </source>
</reference>